<feature type="domain" description="WH1" evidence="5">
    <location>
        <begin position="21"/>
        <end position="151"/>
    </location>
</feature>
<organism evidence="6 7">
    <name type="scientific">Cloeon dipterum</name>
    <dbReference type="NCBI Taxonomy" id="197152"/>
    <lineage>
        <taxon>Eukaryota</taxon>
        <taxon>Metazoa</taxon>
        <taxon>Ecdysozoa</taxon>
        <taxon>Arthropoda</taxon>
        <taxon>Hexapoda</taxon>
        <taxon>Insecta</taxon>
        <taxon>Pterygota</taxon>
        <taxon>Palaeoptera</taxon>
        <taxon>Ephemeroptera</taxon>
        <taxon>Pisciforma</taxon>
        <taxon>Baetidae</taxon>
        <taxon>Cloeon</taxon>
    </lineage>
</organism>
<dbReference type="SUPFAM" id="SSF50729">
    <property type="entry name" value="PH domain-like"/>
    <property type="match status" value="1"/>
</dbReference>
<sequence>MTIFVGKMQDEDEKNSEIEEVDESIDKHLVRVRAQVMTRDDSTGGWVPMGVGGLSDVSVHKRSLLAMQLPSCSSNSSERGKSAHEYLIFAKRISDDVVVLSCAINKDFEYNRVMPTFHHWRTRDSKFGLTFQTAADARAFDKGVCTAVEELLEGLPTSSPPFQSYNQDAGEDDVFMTLNLPVERGDSRSSSDSSTRGGLNNRHDSLMEQKYRLNYLARQTDGSIEGDTKISTVAKSSDPWLRAAVAAATSDGKIPSPSKDFLDLGHIDNYSYVQLSAMHEYSYPMLGGRSCESENKKDLDTSLRRQSSNSPKKQAGCSQDIPGQGANAPEKVRKRSAGAVVKIRCRYCQEYFTEEQNRRGACELAPDQTQSCIDTVSCVSSAQCMMYHCMSDQEGEFAQRPCECTGGGGDGCGRRWLGLGLLSILVPCLCLYPPLNCCHWCGVKCGMCGGRHAPYQAN</sequence>
<dbReference type="Gene3D" id="2.30.29.30">
    <property type="entry name" value="Pleckstrin-homology domain (PH domain)/Phosphotyrosine-binding domain (PTB)"/>
    <property type="match status" value="1"/>
</dbReference>
<evidence type="ECO:0000256" key="1">
    <source>
        <dbReference type="ARBA" id="ARBA00004202"/>
    </source>
</evidence>
<protein>
    <recommendedName>
        <fullName evidence="5">WH1 domain-containing protein</fullName>
    </recommendedName>
</protein>
<dbReference type="GO" id="GO:0005886">
    <property type="term" value="C:plasma membrane"/>
    <property type="evidence" value="ECO:0007669"/>
    <property type="project" value="UniProtKB-SubCell"/>
</dbReference>
<dbReference type="InterPro" id="IPR011993">
    <property type="entry name" value="PH-like_dom_sf"/>
</dbReference>
<dbReference type="InterPro" id="IPR007875">
    <property type="entry name" value="Sprouty"/>
</dbReference>
<dbReference type="AlphaFoldDB" id="A0A8S1DL12"/>
<dbReference type="PANTHER" id="PTHR11202:SF3">
    <property type="entry name" value="SPROUTY-RELATED PROTEIN WITH EVH-1 DOMAIN, ISOFORM C"/>
    <property type="match status" value="1"/>
</dbReference>
<evidence type="ECO:0000256" key="2">
    <source>
        <dbReference type="ARBA" id="ARBA00022475"/>
    </source>
</evidence>
<dbReference type="OrthoDB" id="5786858at2759"/>
<dbReference type="Proteomes" id="UP000494165">
    <property type="component" value="Unassembled WGS sequence"/>
</dbReference>
<dbReference type="Pfam" id="PF00568">
    <property type="entry name" value="WH1"/>
    <property type="match status" value="1"/>
</dbReference>
<dbReference type="CDD" id="cd10574">
    <property type="entry name" value="EVH1_SPRED-like"/>
    <property type="match status" value="1"/>
</dbReference>
<evidence type="ECO:0000313" key="6">
    <source>
        <dbReference type="EMBL" id="CAB3381254.1"/>
    </source>
</evidence>
<evidence type="ECO:0000256" key="3">
    <source>
        <dbReference type="ARBA" id="ARBA00023136"/>
    </source>
</evidence>
<dbReference type="GO" id="GO:0019901">
    <property type="term" value="F:protein kinase binding"/>
    <property type="evidence" value="ECO:0007669"/>
    <property type="project" value="TreeGrafter"/>
</dbReference>
<feature type="compositionally biased region" description="Basic and acidic residues" evidence="4">
    <location>
        <begin position="292"/>
        <end position="303"/>
    </location>
</feature>
<dbReference type="GO" id="GO:0043409">
    <property type="term" value="P:negative regulation of MAPK cascade"/>
    <property type="evidence" value="ECO:0007669"/>
    <property type="project" value="TreeGrafter"/>
</dbReference>
<dbReference type="SMART" id="SM00461">
    <property type="entry name" value="WH1"/>
    <property type="match status" value="1"/>
</dbReference>
<gene>
    <name evidence="6" type="ORF">CLODIP_2_CD02695</name>
</gene>
<comment type="caution">
    <text evidence="6">The sequence shown here is derived from an EMBL/GenBank/DDBJ whole genome shotgun (WGS) entry which is preliminary data.</text>
</comment>
<dbReference type="EMBL" id="CADEPI010000229">
    <property type="protein sequence ID" value="CAB3381254.1"/>
    <property type="molecule type" value="Genomic_DNA"/>
</dbReference>
<proteinExistence type="predicted"/>
<comment type="subcellular location">
    <subcellularLocation>
        <location evidence="1">Cell membrane</location>
        <topology evidence="1">Peripheral membrane protein</topology>
    </subcellularLocation>
</comment>
<feature type="region of interest" description="Disordered" evidence="4">
    <location>
        <begin position="292"/>
        <end position="332"/>
    </location>
</feature>
<keyword evidence="7" id="KW-1185">Reference proteome</keyword>
<dbReference type="PANTHER" id="PTHR11202">
    <property type="entry name" value="SPROUTY-RELATED, EVH1 DOMAIN-CONTAINING PROTEIN FAMILY MEMBER"/>
    <property type="match status" value="1"/>
</dbReference>
<evidence type="ECO:0000259" key="5">
    <source>
        <dbReference type="PROSITE" id="PS50229"/>
    </source>
</evidence>
<name>A0A8S1DL12_9INSE</name>
<accession>A0A8S1DL12</accession>
<keyword evidence="3" id="KW-0472">Membrane</keyword>
<dbReference type="PROSITE" id="PS51227">
    <property type="entry name" value="SPR"/>
    <property type="match status" value="1"/>
</dbReference>
<dbReference type="InterPro" id="IPR041937">
    <property type="entry name" value="SPRE_EVH1"/>
</dbReference>
<feature type="region of interest" description="Disordered" evidence="4">
    <location>
        <begin position="183"/>
        <end position="203"/>
    </location>
</feature>
<reference evidence="6 7" key="1">
    <citation type="submission" date="2020-04" db="EMBL/GenBank/DDBJ databases">
        <authorList>
            <person name="Alioto T."/>
            <person name="Alioto T."/>
            <person name="Gomez Garrido J."/>
        </authorList>
    </citation>
    <scope>NUCLEOTIDE SEQUENCE [LARGE SCALE GENOMIC DNA]</scope>
</reference>
<dbReference type="InterPro" id="IPR000697">
    <property type="entry name" value="WH1/EVH1_dom"/>
</dbReference>
<evidence type="ECO:0000256" key="4">
    <source>
        <dbReference type="SAM" id="MobiDB-lite"/>
    </source>
</evidence>
<evidence type="ECO:0000313" key="7">
    <source>
        <dbReference type="Proteomes" id="UP000494165"/>
    </source>
</evidence>
<dbReference type="PROSITE" id="PS50229">
    <property type="entry name" value="WH1"/>
    <property type="match status" value="1"/>
</dbReference>
<keyword evidence="2" id="KW-1003">Cell membrane</keyword>
<dbReference type="FunFam" id="2.30.29.30:FF:000052">
    <property type="entry name" value="Sprouty-related, EVH1 domain containing 2"/>
    <property type="match status" value="1"/>
</dbReference>
<dbReference type="Pfam" id="PF05210">
    <property type="entry name" value="Sprouty"/>
    <property type="match status" value="1"/>
</dbReference>